<feature type="domain" description="Leucine-rich repeat-containing N-terminal plant-type" evidence="9">
    <location>
        <begin position="23"/>
        <end position="60"/>
    </location>
</feature>
<dbReference type="InterPro" id="IPR051848">
    <property type="entry name" value="PGIP"/>
</dbReference>
<dbReference type="EMBL" id="CM003528">
    <property type="protein sequence ID" value="RCV05375.1"/>
    <property type="molecule type" value="Genomic_DNA"/>
</dbReference>
<evidence type="ECO:0000313" key="10">
    <source>
        <dbReference type="EMBL" id="RCV05375.1"/>
    </source>
</evidence>
<protein>
    <recommendedName>
        <fullName evidence="9">Leucine-rich repeat-containing N-terminal plant-type domain-containing protein</fullName>
    </recommendedName>
</protein>
<sequence>MALHQLLQIPFSVLTICSAKVINPEAEALLRRRSTLDAPISLSSWSLANSTCSWFGVTCDGGAGHVAELNLHETGLSGKLDAFYSTAFQNLTRLDLSTRQQPRCNSLSGAIPYQLSQLPRIARLNLGNNHLTNPESGKFSPMPGLKSLSLANNGLNSTFPWFILNFTGRLQKLQILYLYENNLTGASFVSLGLDSSQDYFQLSGNNLKGRNYLSLSGNKLTCSI</sequence>
<dbReference type="OrthoDB" id="692968at2759"/>
<dbReference type="PANTHER" id="PTHR48059:SF30">
    <property type="entry name" value="OS06G0587000 PROTEIN"/>
    <property type="match status" value="1"/>
</dbReference>
<organism evidence="10">
    <name type="scientific">Setaria italica</name>
    <name type="common">Foxtail millet</name>
    <name type="synonym">Panicum italicum</name>
    <dbReference type="NCBI Taxonomy" id="4555"/>
    <lineage>
        <taxon>Eukaryota</taxon>
        <taxon>Viridiplantae</taxon>
        <taxon>Streptophyta</taxon>
        <taxon>Embryophyta</taxon>
        <taxon>Tracheophyta</taxon>
        <taxon>Spermatophyta</taxon>
        <taxon>Magnoliopsida</taxon>
        <taxon>Liliopsida</taxon>
        <taxon>Poales</taxon>
        <taxon>Poaceae</taxon>
        <taxon>PACMAD clade</taxon>
        <taxon>Panicoideae</taxon>
        <taxon>Panicodae</taxon>
        <taxon>Paniceae</taxon>
        <taxon>Cenchrinae</taxon>
        <taxon>Setaria</taxon>
    </lineage>
</organism>
<dbReference type="STRING" id="4555.A0A368PHZ1"/>
<feature type="signal peptide" evidence="8">
    <location>
        <begin position="1"/>
        <end position="19"/>
    </location>
</feature>
<keyword evidence="5" id="KW-0677">Repeat</keyword>
<keyword evidence="3" id="KW-0433">Leucine-rich repeat</keyword>
<dbReference type="Pfam" id="PF13855">
    <property type="entry name" value="LRR_8"/>
    <property type="match status" value="1"/>
</dbReference>
<comment type="subcellular location">
    <subcellularLocation>
        <location evidence="1">Cell envelope</location>
    </subcellularLocation>
    <subcellularLocation>
        <location evidence="2">Membrane</location>
    </subcellularLocation>
</comment>
<accession>A0A368PHZ1</accession>
<evidence type="ECO:0000256" key="2">
    <source>
        <dbReference type="ARBA" id="ARBA00004370"/>
    </source>
</evidence>
<dbReference type="FunFam" id="3.80.10.10:FF:000400">
    <property type="entry name" value="Nuclear pore complex protein NUP107"/>
    <property type="match status" value="1"/>
</dbReference>
<proteinExistence type="inferred from homology"/>
<comment type="similarity">
    <text evidence="7">Belongs to the polygalacturonase-inhibiting protein family.</text>
</comment>
<dbReference type="GO" id="GO:0016020">
    <property type="term" value="C:membrane"/>
    <property type="evidence" value="ECO:0007669"/>
    <property type="project" value="UniProtKB-SubCell"/>
</dbReference>
<dbReference type="AlphaFoldDB" id="A0A368PHZ1"/>
<reference evidence="10" key="1">
    <citation type="journal article" date="2012" name="Nat. Biotechnol.">
        <title>Reference genome sequence of the model plant Setaria.</title>
        <authorList>
            <person name="Bennetzen J.L."/>
            <person name="Schmutz J."/>
            <person name="Wang H."/>
            <person name="Percifield R."/>
            <person name="Hawkins J."/>
            <person name="Pontaroli A.C."/>
            <person name="Estep M."/>
            <person name="Feng L."/>
            <person name="Vaughn J.N."/>
            <person name="Grimwood J."/>
            <person name="Jenkins J."/>
            <person name="Barry K."/>
            <person name="Lindquist E."/>
            <person name="Hellsten U."/>
            <person name="Deshpande S."/>
            <person name="Wang X."/>
            <person name="Wu X."/>
            <person name="Mitros T."/>
            <person name="Triplett J."/>
            <person name="Yang X."/>
            <person name="Ye C.Y."/>
            <person name="Mauro-Herrera M."/>
            <person name="Wang L."/>
            <person name="Li P."/>
            <person name="Sharma M."/>
            <person name="Sharma R."/>
            <person name="Ronald P.C."/>
            <person name="Panaud O."/>
            <person name="Kellogg E.A."/>
            <person name="Brutnell T.P."/>
            <person name="Doust A.N."/>
            <person name="Tuskan G.A."/>
            <person name="Rokhsar D."/>
            <person name="Devos K.M."/>
        </authorList>
    </citation>
    <scope>NUCLEOTIDE SEQUENCE [LARGE SCALE GENOMIC DNA]</scope>
    <source>
        <strain evidence="10">Yugu1</strain>
    </source>
</reference>
<reference evidence="10" key="2">
    <citation type="submission" date="2015-07" db="EMBL/GenBank/DDBJ databases">
        <authorList>
            <person name="Noorani M."/>
        </authorList>
    </citation>
    <scope>NUCLEOTIDE SEQUENCE</scope>
    <source>
        <strain evidence="10">Yugu1</strain>
    </source>
</reference>
<dbReference type="InterPro" id="IPR032675">
    <property type="entry name" value="LRR_dom_sf"/>
</dbReference>
<dbReference type="SUPFAM" id="SSF52058">
    <property type="entry name" value="L domain-like"/>
    <property type="match status" value="1"/>
</dbReference>
<keyword evidence="6" id="KW-0472">Membrane</keyword>
<evidence type="ECO:0000256" key="4">
    <source>
        <dbReference type="ARBA" id="ARBA00022729"/>
    </source>
</evidence>
<dbReference type="Gene3D" id="3.80.10.10">
    <property type="entry name" value="Ribonuclease Inhibitor"/>
    <property type="match status" value="1"/>
</dbReference>
<evidence type="ECO:0000256" key="5">
    <source>
        <dbReference type="ARBA" id="ARBA00022737"/>
    </source>
</evidence>
<evidence type="ECO:0000259" key="9">
    <source>
        <dbReference type="Pfam" id="PF08263"/>
    </source>
</evidence>
<dbReference type="InterPro" id="IPR013210">
    <property type="entry name" value="LRR_N_plant-typ"/>
</dbReference>
<evidence type="ECO:0000256" key="1">
    <source>
        <dbReference type="ARBA" id="ARBA00004196"/>
    </source>
</evidence>
<dbReference type="PANTHER" id="PTHR48059">
    <property type="entry name" value="POLYGALACTURONASE INHIBITOR 1"/>
    <property type="match status" value="1"/>
</dbReference>
<dbReference type="Pfam" id="PF08263">
    <property type="entry name" value="LRRNT_2"/>
    <property type="match status" value="1"/>
</dbReference>
<feature type="chain" id="PRO_5016760974" description="Leucine-rich repeat-containing N-terminal plant-type domain-containing protein" evidence="8">
    <location>
        <begin position="20"/>
        <end position="224"/>
    </location>
</feature>
<gene>
    <name evidence="10" type="ORF">SETIT_1G079100v2</name>
</gene>
<evidence type="ECO:0000256" key="6">
    <source>
        <dbReference type="ARBA" id="ARBA00023136"/>
    </source>
</evidence>
<evidence type="ECO:0000256" key="8">
    <source>
        <dbReference type="SAM" id="SignalP"/>
    </source>
</evidence>
<evidence type="ECO:0000256" key="3">
    <source>
        <dbReference type="ARBA" id="ARBA00022614"/>
    </source>
</evidence>
<name>A0A368PHZ1_SETIT</name>
<dbReference type="InterPro" id="IPR001611">
    <property type="entry name" value="Leu-rich_rpt"/>
</dbReference>
<keyword evidence="4 8" id="KW-0732">Signal</keyword>
<evidence type="ECO:0000256" key="7">
    <source>
        <dbReference type="ARBA" id="ARBA00038043"/>
    </source>
</evidence>